<evidence type="ECO:0000256" key="1">
    <source>
        <dbReference type="ARBA" id="ARBA00004167"/>
    </source>
</evidence>
<keyword evidence="6" id="KW-1133">Transmembrane helix</keyword>
<dbReference type="PROSITE" id="PS50835">
    <property type="entry name" value="IG_LIKE"/>
    <property type="match status" value="14"/>
</dbReference>
<dbReference type="InterPro" id="IPR013783">
    <property type="entry name" value="Ig-like_fold"/>
</dbReference>
<keyword evidence="5" id="KW-0130">Cell adhesion</keyword>
<feature type="domain" description="Ig-like" evidence="10">
    <location>
        <begin position="1199"/>
        <end position="1292"/>
    </location>
</feature>
<evidence type="ECO:0000256" key="4">
    <source>
        <dbReference type="ARBA" id="ARBA00022737"/>
    </source>
</evidence>
<feature type="domain" description="Ig-like" evidence="10">
    <location>
        <begin position="902"/>
        <end position="994"/>
    </location>
</feature>
<dbReference type="SMART" id="SM00409">
    <property type="entry name" value="IG"/>
    <property type="match status" value="13"/>
</dbReference>
<evidence type="ECO:0000313" key="11">
    <source>
        <dbReference type="EMBL" id="KAK9680809.1"/>
    </source>
</evidence>
<feature type="domain" description="Ig-like" evidence="10">
    <location>
        <begin position="806"/>
        <end position="899"/>
    </location>
</feature>
<comment type="subcellular location">
    <subcellularLocation>
        <location evidence="1">Membrane</location>
        <topology evidence="1">Single-pass membrane protein</topology>
    </subcellularLocation>
</comment>
<evidence type="ECO:0000256" key="2">
    <source>
        <dbReference type="ARBA" id="ARBA00022692"/>
    </source>
</evidence>
<dbReference type="InterPro" id="IPR013098">
    <property type="entry name" value="Ig_I-set"/>
</dbReference>
<feature type="domain" description="Ig-like" evidence="10">
    <location>
        <begin position="147"/>
        <end position="240"/>
    </location>
</feature>
<protein>
    <submittedName>
        <fullName evidence="11">Immunoglobulin I-set domain</fullName>
    </submittedName>
</protein>
<dbReference type="InterPro" id="IPR003598">
    <property type="entry name" value="Ig_sub2"/>
</dbReference>
<keyword evidence="7" id="KW-0472">Membrane</keyword>
<dbReference type="GO" id="GO:0050808">
    <property type="term" value="P:synapse organization"/>
    <property type="evidence" value="ECO:0007669"/>
    <property type="project" value="TreeGrafter"/>
</dbReference>
<keyword evidence="9" id="KW-0393">Immunoglobulin domain</keyword>
<dbReference type="InterPro" id="IPR050958">
    <property type="entry name" value="Cell_Adh-Cytoskel_Orgn"/>
</dbReference>
<evidence type="ECO:0000256" key="7">
    <source>
        <dbReference type="ARBA" id="ARBA00023136"/>
    </source>
</evidence>
<dbReference type="GO" id="GO:0005886">
    <property type="term" value="C:plasma membrane"/>
    <property type="evidence" value="ECO:0007669"/>
    <property type="project" value="TreeGrafter"/>
</dbReference>
<dbReference type="InterPro" id="IPR003599">
    <property type="entry name" value="Ig_sub"/>
</dbReference>
<dbReference type="EMBL" id="JASPKY010000868">
    <property type="protein sequence ID" value="KAK9680809.1"/>
    <property type="molecule type" value="Genomic_DNA"/>
</dbReference>
<feature type="domain" description="Ig-like" evidence="10">
    <location>
        <begin position="1308"/>
        <end position="1375"/>
    </location>
</feature>
<keyword evidence="4" id="KW-0677">Repeat</keyword>
<dbReference type="GO" id="GO:0008046">
    <property type="term" value="F:axon guidance receptor activity"/>
    <property type="evidence" value="ECO:0007669"/>
    <property type="project" value="TreeGrafter"/>
</dbReference>
<accession>A0AAW1HVQ3</accession>
<evidence type="ECO:0000256" key="3">
    <source>
        <dbReference type="ARBA" id="ARBA00022729"/>
    </source>
</evidence>
<feature type="domain" description="Ig-like" evidence="10">
    <location>
        <begin position="1094"/>
        <end position="1196"/>
    </location>
</feature>
<feature type="domain" description="Ig-like" evidence="10">
    <location>
        <begin position="998"/>
        <end position="1091"/>
    </location>
</feature>
<dbReference type="GO" id="GO:0007156">
    <property type="term" value="P:homophilic cell adhesion via plasma membrane adhesion molecules"/>
    <property type="evidence" value="ECO:0007669"/>
    <property type="project" value="TreeGrafter"/>
</dbReference>
<dbReference type="Pfam" id="PF13927">
    <property type="entry name" value="Ig_3"/>
    <property type="match status" value="11"/>
</dbReference>
<dbReference type="CDD" id="cd00096">
    <property type="entry name" value="Ig"/>
    <property type="match status" value="1"/>
</dbReference>
<dbReference type="GO" id="GO:0030424">
    <property type="term" value="C:axon"/>
    <property type="evidence" value="ECO:0007669"/>
    <property type="project" value="TreeGrafter"/>
</dbReference>
<gene>
    <name evidence="11" type="ORF">QE152_g38809</name>
</gene>
<evidence type="ECO:0000256" key="6">
    <source>
        <dbReference type="ARBA" id="ARBA00022989"/>
    </source>
</evidence>
<name>A0AAW1HVQ3_POPJA</name>
<feature type="domain" description="Ig-like" evidence="10">
    <location>
        <begin position="243"/>
        <end position="337"/>
    </location>
</feature>
<feature type="domain" description="Ig-like" evidence="10">
    <location>
        <begin position="710"/>
        <end position="801"/>
    </location>
</feature>
<feature type="domain" description="Ig-like" evidence="10">
    <location>
        <begin position="340"/>
        <end position="431"/>
    </location>
</feature>
<feature type="domain" description="Ig-like" evidence="10">
    <location>
        <begin position="608"/>
        <end position="701"/>
    </location>
</feature>
<proteinExistence type="predicted"/>
<evidence type="ECO:0000256" key="5">
    <source>
        <dbReference type="ARBA" id="ARBA00022889"/>
    </source>
</evidence>
<evidence type="ECO:0000256" key="8">
    <source>
        <dbReference type="ARBA" id="ARBA00023157"/>
    </source>
</evidence>
<dbReference type="Gene3D" id="2.60.40.10">
    <property type="entry name" value="Immunoglobulins"/>
    <property type="match status" value="14"/>
</dbReference>
<dbReference type="SUPFAM" id="SSF48726">
    <property type="entry name" value="Immunoglobulin"/>
    <property type="match status" value="13"/>
</dbReference>
<dbReference type="GO" id="GO:0043025">
    <property type="term" value="C:neuronal cell body"/>
    <property type="evidence" value="ECO:0007669"/>
    <property type="project" value="TreeGrafter"/>
</dbReference>
<keyword evidence="8" id="KW-1015">Disulfide bond</keyword>
<dbReference type="InterPro" id="IPR036179">
    <property type="entry name" value="Ig-like_dom_sf"/>
</dbReference>
<evidence type="ECO:0000313" key="12">
    <source>
        <dbReference type="Proteomes" id="UP001458880"/>
    </source>
</evidence>
<sequence>MLPNLIEIASLTRGIFWAVPPHVTPFDFGGEPLNAGESASAMCTINKGELPPHITPIDIEGSINSGDSVTLYCTVNKGDNPIFIEWFLNSQPVGFINGITVNPVGKKVSVLSIDAVQAEHSGKYTCKATNWAGSAYYTTKLIINVSPHITPFDFGTDDVNVGDSASLMCNVIKGDNPVEIKWFFKQEPIRAKQGITIGRMGSRASSLTIDSVLAEHSGEYVCMASNLAGSANFSARLAVNVPPHVTPFDFGGEPLNAGESASAMCTINKGDHPISIEWFLNGRPISHNANGVTFVDLGKKRSVLKIDLVDAEHSGKYTCRATNWAGSAYYTTELLINVPPHITPFDFGGQTLNAGESVSTMCSVNKGDQPVNTQWYVNGKPVENIAGIAVINLGRQGSVLSITSADAEHSGKYTCKATNWAGSAYYAAVLAFLPRLIFAVPPHIVPFEFTENPVNSGETASVQCTAVKGDTPIQIRWFLNGDDVSNILGITTGKIGKRVSSLTVDNVDATNAGSYSCMASNLAGSANYTAVLSVNVNAGDYPITIEWFLNGKPIRQIDGISLINLGEQGGVLTIRSVRAEHSGKYTCRATNWAGSAYYAAKLSVNVPPHISPFDFGRPTLNQGEPVTVVCTAHLGDHPVYIDWFLNGKPIGEIDGISSINLGKQGSVLTIPSIQAGHSGQYTCKATNWAGSAYYAAKLLVNVDLIFTVPPHISPFDFTEESVNSGDTASVQCTVSKGDIPLEMVWYLNGEPAQNFAGITTNRIGKRISSLSIDSVDASHAGIYTCQAKNKAGTANYTADLAVNVKPQITPFNFAQDSMNVGDTGSLTCTIIKGDNPVKINWLHNGKLIQDESGISIMLMGKRISTLTIDSIQAQHSGEYSCIAGNLAGSDKFSVNLAVNVPPHITPFDFGRETLNAGVSTSLYCMLNQGDHPVSFDWFLNGKLIKNLQGVLITDFGTKSSILNIDSVQEEHSGRYTCRATNWAGSAMYTAKLIVKVPPHITPFDFGEETLNEGESTSLTCTLNKGDHPVTIEWFLDGKPIQTVDGISITRFGKKASALNIDSVQATHSGKYTCRATNWAGAAYFAAKLSVNVPPHISPFDFGTKTKNAGDSISILCTIDKGDHPIRMEWYLNGQPIYEMYGISVSQFGKKISVSQFGKKSSILNIDSIRAEHSGKYTCKATNLAGSAYYAAKLAVNVPPQILPFEFGEEQLNTGDMVSVTCTVNKGDLPLMISWSLNGQPIQNTEGISINLFNRRTSYLNIDHITAEHSGQFVCHAKNIAGETQYSAVLRVNVLPSIITRIRSDLVPPHISHFDFGSEAKNAGDSASIYCTVDKGDHPIQIEWFLNGTPLFDVDGITRPPDSNRMVPERDPALRC</sequence>
<keyword evidence="3" id="KW-0732">Signal</keyword>
<dbReference type="PANTHER" id="PTHR45080">
    <property type="entry name" value="CONTACTIN 5"/>
    <property type="match status" value="1"/>
</dbReference>
<evidence type="ECO:0000259" key="10">
    <source>
        <dbReference type="PROSITE" id="PS50835"/>
    </source>
</evidence>
<keyword evidence="2" id="KW-0812">Transmembrane</keyword>
<dbReference type="Pfam" id="PF07679">
    <property type="entry name" value="I-set"/>
    <property type="match status" value="2"/>
</dbReference>
<dbReference type="Proteomes" id="UP001458880">
    <property type="component" value="Unassembled WGS sequence"/>
</dbReference>
<feature type="domain" description="Ig-like" evidence="10">
    <location>
        <begin position="442"/>
        <end position="533"/>
    </location>
</feature>
<dbReference type="InterPro" id="IPR007110">
    <property type="entry name" value="Ig-like_dom"/>
</dbReference>
<comment type="caution">
    <text evidence="11">The sequence shown here is derived from an EMBL/GenBank/DDBJ whole genome shotgun (WGS) entry which is preliminary data.</text>
</comment>
<feature type="domain" description="Ig-like" evidence="10">
    <location>
        <begin position="543"/>
        <end position="605"/>
    </location>
</feature>
<dbReference type="FunFam" id="2.60.40.10:FF:000017">
    <property type="entry name" value="Down syndrome cell adhesion molecule b"/>
    <property type="match status" value="12"/>
</dbReference>
<feature type="domain" description="Ig-like" evidence="10">
    <location>
        <begin position="52"/>
        <end position="144"/>
    </location>
</feature>
<evidence type="ECO:0000256" key="9">
    <source>
        <dbReference type="ARBA" id="ARBA00023319"/>
    </source>
</evidence>
<dbReference type="SMART" id="SM00408">
    <property type="entry name" value="IGc2"/>
    <property type="match status" value="13"/>
</dbReference>
<dbReference type="PANTHER" id="PTHR45080:SF8">
    <property type="entry name" value="IG-LIKE DOMAIN-CONTAINING PROTEIN"/>
    <property type="match status" value="1"/>
</dbReference>
<keyword evidence="12" id="KW-1185">Reference proteome</keyword>
<organism evidence="11 12">
    <name type="scientific">Popillia japonica</name>
    <name type="common">Japanese beetle</name>
    <dbReference type="NCBI Taxonomy" id="7064"/>
    <lineage>
        <taxon>Eukaryota</taxon>
        <taxon>Metazoa</taxon>
        <taxon>Ecdysozoa</taxon>
        <taxon>Arthropoda</taxon>
        <taxon>Hexapoda</taxon>
        <taxon>Insecta</taxon>
        <taxon>Pterygota</taxon>
        <taxon>Neoptera</taxon>
        <taxon>Endopterygota</taxon>
        <taxon>Coleoptera</taxon>
        <taxon>Polyphaga</taxon>
        <taxon>Scarabaeiformia</taxon>
        <taxon>Scarabaeidae</taxon>
        <taxon>Rutelinae</taxon>
        <taxon>Popillia</taxon>
    </lineage>
</organism>
<reference evidence="11 12" key="1">
    <citation type="journal article" date="2024" name="BMC Genomics">
        <title>De novo assembly and annotation of Popillia japonica's genome with initial clues to its potential as an invasive pest.</title>
        <authorList>
            <person name="Cucini C."/>
            <person name="Boschi S."/>
            <person name="Funari R."/>
            <person name="Cardaioli E."/>
            <person name="Iannotti N."/>
            <person name="Marturano G."/>
            <person name="Paoli F."/>
            <person name="Bruttini M."/>
            <person name="Carapelli A."/>
            <person name="Frati F."/>
            <person name="Nardi F."/>
        </authorList>
    </citation>
    <scope>NUCLEOTIDE SEQUENCE [LARGE SCALE GENOMIC DNA]</scope>
    <source>
        <strain evidence="11">DMR45628</strain>
    </source>
</reference>